<keyword evidence="1" id="KW-0067">ATP-binding</keyword>
<reference evidence="1" key="1">
    <citation type="submission" date="2022-10" db="EMBL/GenBank/DDBJ databases">
        <title>The complete genomes of actinobacterial strains from the NBC collection.</title>
        <authorList>
            <person name="Joergensen T.S."/>
            <person name="Alvarez Arevalo M."/>
            <person name="Sterndorff E.B."/>
            <person name="Faurdal D."/>
            <person name="Vuksanovic O."/>
            <person name="Mourched A.-S."/>
            <person name="Charusanti P."/>
            <person name="Shaw S."/>
            <person name="Blin K."/>
            <person name="Weber T."/>
        </authorList>
    </citation>
    <scope>NUCLEOTIDE SEQUENCE</scope>
    <source>
        <strain evidence="1">NBC_00049</strain>
    </source>
</reference>
<gene>
    <name evidence="1" type="ORF">OG327_20380</name>
</gene>
<dbReference type="GO" id="GO:0005524">
    <property type="term" value="F:ATP binding"/>
    <property type="evidence" value="ECO:0007669"/>
    <property type="project" value="UniProtKB-KW"/>
</dbReference>
<dbReference type="EMBL" id="CP108264">
    <property type="protein sequence ID" value="WTU75485.1"/>
    <property type="molecule type" value="Genomic_DNA"/>
</dbReference>
<proteinExistence type="predicted"/>
<protein>
    <submittedName>
        <fullName evidence="1">ATP-binding protein</fullName>
    </submittedName>
</protein>
<accession>A0AAU2JU68</accession>
<sequence>MNIDPTQPWGIAIDYAGRATVTEHGHTIQVRVYDAGLGGTLEPDPVSGYPAVYVTAQFTENGDLGAQLRGSGQVVLNPPPTGPVLPDQTAVSTAVSAALADFEARVTAYTTLCASFTPTTP</sequence>
<keyword evidence="1" id="KW-0547">Nucleotide-binding</keyword>
<name>A0AAU2JU68_9ACTN</name>
<dbReference type="AlphaFoldDB" id="A0AAU2JU68"/>
<organism evidence="1">
    <name type="scientific">Streptomyces sp. NBC_00049</name>
    <dbReference type="NCBI Taxonomy" id="2903617"/>
    <lineage>
        <taxon>Bacteria</taxon>
        <taxon>Bacillati</taxon>
        <taxon>Actinomycetota</taxon>
        <taxon>Actinomycetes</taxon>
        <taxon>Kitasatosporales</taxon>
        <taxon>Streptomycetaceae</taxon>
        <taxon>Streptomyces</taxon>
    </lineage>
</organism>
<evidence type="ECO:0000313" key="1">
    <source>
        <dbReference type="EMBL" id="WTU75485.1"/>
    </source>
</evidence>